<evidence type="ECO:0000256" key="8">
    <source>
        <dbReference type="ARBA" id="ARBA00038120"/>
    </source>
</evidence>
<evidence type="ECO:0000259" key="11">
    <source>
        <dbReference type="Pfam" id="PF00535"/>
    </source>
</evidence>
<dbReference type="Gene3D" id="3.90.550.10">
    <property type="entry name" value="Spore Coat Polysaccharide Biosynthesis Protein SpsA, Chain A"/>
    <property type="match status" value="1"/>
</dbReference>
<evidence type="ECO:0000256" key="6">
    <source>
        <dbReference type="ARBA" id="ARBA00037281"/>
    </source>
</evidence>
<comment type="function">
    <text evidence="6">Catalyzes the glycosylation of 4,4'-diaponeurosporenoate, i.e. the esterification of glucose at the C1'' position with the carboxyl group of 4,4'-diaponeurosporenic acid, to form glycosyl-4,4'-diaponeurosporenoate. This is a step in the biosynthesis of staphyloxanthin, an orange pigment present in most staphylococci strains.</text>
</comment>
<keyword evidence="10" id="KW-1133">Transmembrane helix</keyword>
<keyword evidence="2" id="KW-1003">Cell membrane</keyword>
<feature type="domain" description="Glycosyltransferase 2-like" evidence="11">
    <location>
        <begin position="3"/>
        <end position="123"/>
    </location>
</feature>
<evidence type="ECO:0000256" key="5">
    <source>
        <dbReference type="ARBA" id="ARBA00023136"/>
    </source>
</evidence>
<gene>
    <name evidence="12" type="ORF">GCM10009681_20760</name>
</gene>
<feature type="transmembrane region" description="Helical" evidence="10">
    <location>
        <begin position="238"/>
        <end position="257"/>
    </location>
</feature>
<comment type="caution">
    <text evidence="12">The sequence shown here is derived from an EMBL/GenBank/DDBJ whole genome shotgun (WGS) entry which is preliminary data.</text>
</comment>
<keyword evidence="10" id="KW-0812">Transmembrane</keyword>
<dbReference type="InterPro" id="IPR029044">
    <property type="entry name" value="Nucleotide-diphossugar_trans"/>
</dbReference>
<reference evidence="12 13" key="1">
    <citation type="journal article" date="2019" name="Int. J. Syst. Evol. Microbiol.">
        <title>The Global Catalogue of Microorganisms (GCM) 10K type strain sequencing project: providing services to taxonomists for standard genome sequencing and annotation.</title>
        <authorList>
            <consortium name="The Broad Institute Genomics Platform"/>
            <consortium name="The Broad Institute Genome Sequencing Center for Infectious Disease"/>
            <person name="Wu L."/>
            <person name="Ma J."/>
        </authorList>
    </citation>
    <scope>NUCLEOTIDE SEQUENCE [LARGE SCALE GENOMIC DNA]</scope>
    <source>
        <strain evidence="12 13">JCM 13249</strain>
    </source>
</reference>
<organism evidence="12 13">
    <name type="scientific">Luedemannella helvata</name>
    <dbReference type="NCBI Taxonomy" id="349315"/>
    <lineage>
        <taxon>Bacteria</taxon>
        <taxon>Bacillati</taxon>
        <taxon>Actinomycetota</taxon>
        <taxon>Actinomycetes</taxon>
        <taxon>Micromonosporales</taxon>
        <taxon>Micromonosporaceae</taxon>
        <taxon>Luedemannella</taxon>
    </lineage>
</organism>
<keyword evidence="3" id="KW-0328">Glycosyltransferase</keyword>
<dbReference type="SUPFAM" id="SSF53448">
    <property type="entry name" value="Nucleotide-diphospho-sugar transferases"/>
    <property type="match status" value="1"/>
</dbReference>
<evidence type="ECO:0000256" key="4">
    <source>
        <dbReference type="ARBA" id="ARBA00022679"/>
    </source>
</evidence>
<keyword evidence="5 10" id="KW-0472">Membrane</keyword>
<dbReference type="InterPro" id="IPR001173">
    <property type="entry name" value="Glyco_trans_2-like"/>
</dbReference>
<evidence type="ECO:0000256" key="1">
    <source>
        <dbReference type="ARBA" id="ARBA00004236"/>
    </source>
</evidence>
<name>A0ABN2K6L5_9ACTN</name>
<keyword evidence="13" id="KW-1185">Reference proteome</keyword>
<keyword evidence="4" id="KW-0808">Transferase</keyword>
<evidence type="ECO:0000256" key="9">
    <source>
        <dbReference type="ARBA" id="ARBA00040345"/>
    </source>
</evidence>
<accession>A0ABN2K6L5</accession>
<evidence type="ECO:0000256" key="7">
    <source>
        <dbReference type="ARBA" id="ARBA00037904"/>
    </source>
</evidence>
<dbReference type="PANTHER" id="PTHR43646">
    <property type="entry name" value="GLYCOSYLTRANSFERASE"/>
    <property type="match status" value="1"/>
</dbReference>
<evidence type="ECO:0000256" key="3">
    <source>
        <dbReference type="ARBA" id="ARBA00022676"/>
    </source>
</evidence>
<dbReference type="RefSeq" id="WP_344079340.1">
    <property type="nucleotide sequence ID" value="NZ_BAAALS010000008.1"/>
</dbReference>
<comment type="similarity">
    <text evidence="8">Belongs to the glycosyltransferase 2 family. CrtQ subfamily.</text>
</comment>
<evidence type="ECO:0000313" key="12">
    <source>
        <dbReference type="EMBL" id="GAA1749407.1"/>
    </source>
</evidence>
<protein>
    <recommendedName>
        <fullName evidence="9">4,4'-diaponeurosporenoate glycosyltransferase</fullName>
    </recommendedName>
</protein>
<comment type="pathway">
    <text evidence="7">Carotenoid biosynthesis; staphyloxanthin biosynthesis; staphyloxanthin from farnesyl diphosphate: step 4/5.</text>
</comment>
<dbReference type="Proteomes" id="UP001500655">
    <property type="component" value="Unassembled WGS sequence"/>
</dbReference>
<dbReference type="EMBL" id="BAAALS010000008">
    <property type="protein sequence ID" value="GAA1749407.1"/>
    <property type="molecule type" value="Genomic_DNA"/>
</dbReference>
<proteinExistence type="inferred from homology"/>
<comment type="subcellular location">
    <subcellularLocation>
        <location evidence="1">Cell membrane</location>
    </subcellularLocation>
</comment>
<dbReference type="PANTHER" id="PTHR43646:SF2">
    <property type="entry name" value="GLYCOSYLTRANSFERASE 2-LIKE DOMAIN-CONTAINING PROTEIN"/>
    <property type="match status" value="1"/>
</dbReference>
<evidence type="ECO:0000256" key="2">
    <source>
        <dbReference type="ARBA" id="ARBA00022475"/>
    </source>
</evidence>
<evidence type="ECO:0000256" key="10">
    <source>
        <dbReference type="SAM" id="Phobius"/>
    </source>
</evidence>
<sequence length="279" mass="29764">MTSVIVAAHNEAAVLDRSLPNLVGPGIQVIVAANGCTDNTVEVARRHPVEVVDIPTPSKVAALNAGEAVATSFPRMYVDADVVLSPGAIAHLTRALSRPGALAAVPLRRLELSGRPLLVRAYFAIHSRLPVFYNGLFGRGVIALSEAGRARFAQFPTVVADDLFLDSLFGPHERTVVPEASVLVETPRKTRDLVRRLVRVRSGNSALRQAAAAAGAPAAVRASDKWSWLRDVVLPAPWLAPAAVCYVGITVTAGLLAKRARKRGNTVWQRDESSRVAAK</sequence>
<evidence type="ECO:0000313" key="13">
    <source>
        <dbReference type="Proteomes" id="UP001500655"/>
    </source>
</evidence>
<dbReference type="Pfam" id="PF00535">
    <property type="entry name" value="Glycos_transf_2"/>
    <property type="match status" value="1"/>
</dbReference>